<dbReference type="PANTHER" id="PTHR30386:SF24">
    <property type="entry name" value="MULTIDRUG RESISTANCE EFFLUX PUMP"/>
    <property type="match status" value="1"/>
</dbReference>
<feature type="coiled-coil region" evidence="1">
    <location>
        <begin position="130"/>
        <end position="164"/>
    </location>
</feature>
<evidence type="ECO:0000259" key="4">
    <source>
        <dbReference type="Pfam" id="PF25917"/>
    </source>
</evidence>
<dbReference type="Gene3D" id="1.10.287.470">
    <property type="entry name" value="Helix hairpin bin"/>
    <property type="match status" value="1"/>
</dbReference>
<gene>
    <name evidence="5" type="ORF">IHQ72_02300</name>
</gene>
<sequence length="393" mass="41193">MSSNATPTAEVRPFPNAKVAPATEAPNAPTEPAISPPAEAPAKKKRSARSFLLPIIALGLLGAGAWYGYDYWTDGRFMISTDDAYVQADMAFISPKISGYVDQVKVTENQQVKAGDPLLVVDNGDYRIAVAQAEAQIATLSKTLDRIDAQTEAARASLEQAQAQKTADQAAAANAARVQARAAQLLKTHVGTQAQLDDAQTAVEQANAALVGADAQIAAAEANIGVLQAQRAETASTLASLQLARDKAARDLSFTVLRAPYDGVVGNRSVEQGDLISPGQKLAVIVPMDKLYIVANFKETQLARLVPGEKVRISVDAIDGQDFEGTVSSLAPASGAVFSLLPPENATGNFTKVVQRVPVRIDVPADVLKTGKLRAGLSVVVAVDSRTAPSASK</sequence>
<proteinExistence type="predicted"/>
<feature type="transmembrane region" description="Helical" evidence="3">
    <location>
        <begin position="51"/>
        <end position="69"/>
    </location>
</feature>
<keyword evidence="3" id="KW-0812">Transmembrane</keyword>
<dbReference type="RefSeq" id="WP_258120960.1">
    <property type="nucleotide sequence ID" value="NZ_CP062229.1"/>
</dbReference>
<dbReference type="Gene3D" id="2.40.30.170">
    <property type="match status" value="1"/>
</dbReference>
<reference evidence="5" key="1">
    <citation type="submission" date="2020-09" db="EMBL/GenBank/DDBJ databases">
        <title>Rhizobia associated with sainfoin plants.</title>
        <authorList>
            <person name="Asharfi S."/>
            <person name="Kuzmanovic N."/>
            <person name="Bunk B."/>
            <person name="Sproeer C."/>
            <person name="Becker M."/>
            <person name="Thuenen T."/>
        </authorList>
    </citation>
    <scope>NUCLEOTIDE SEQUENCE</scope>
    <source>
        <strain evidence="5">OM4</strain>
    </source>
</reference>
<evidence type="ECO:0000313" key="6">
    <source>
        <dbReference type="Proteomes" id="UP001058098"/>
    </source>
</evidence>
<keyword evidence="6" id="KW-1185">Reference proteome</keyword>
<protein>
    <submittedName>
        <fullName evidence="5">HlyD family secretion protein</fullName>
    </submittedName>
</protein>
<dbReference type="SUPFAM" id="SSF111369">
    <property type="entry name" value="HlyD-like secretion proteins"/>
    <property type="match status" value="2"/>
</dbReference>
<keyword evidence="1" id="KW-0175">Coiled coil</keyword>
<keyword evidence="3" id="KW-1133">Transmembrane helix</keyword>
<feature type="coiled-coil region" evidence="1">
    <location>
        <begin position="196"/>
        <end position="223"/>
    </location>
</feature>
<feature type="domain" description="Multidrug resistance protein MdtA-like barrel-sandwich hybrid" evidence="4">
    <location>
        <begin position="91"/>
        <end position="286"/>
    </location>
</feature>
<name>A0ABY5QY54_9HYPH</name>
<evidence type="ECO:0000256" key="1">
    <source>
        <dbReference type="SAM" id="Coils"/>
    </source>
</evidence>
<keyword evidence="3" id="KW-0472">Membrane</keyword>
<evidence type="ECO:0000256" key="2">
    <source>
        <dbReference type="SAM" id="MobiDB-lite"/>
    </source>
</evidence>
<feature type="compositionally biased region" description="Low complexity" evidence="2">
    <location>
        <begin position="20"/>
        <end position="33"/>
    </location>
</feature>
<dbReference type="InterPro" id="IPR058625">
    <property type="entry name" value="MdtA-like_BSH"/>
</dbReference>
<dbReference type="EMBL" id="CP062229">
    <property type="protein sequence ID" value="UVC16043.1"/>
    <property type="molecule type" value="Genomic_DNA"/>
</dbReference>
<dbReference type="Gene3D" id="2.40.50.100">
    <property type="match status" value="1"/>
</dbReference>
<dbReference type="InterPro" id="IPR050739">
    <property type="entry name" value="MFP"/>
</dbReference>
<evidence type="ECO:0000256" key="3">
    <source>
        <dbReference type="SAM" id="Phobius"/>
    </source>
</evidence>
<accession>A0ABY5QY54</accession>
<dbReference type="Proteomes" id="UP001058098">
    <property type="component" value="Chromosome"/>
</dbReference>
<dbReference type="Pfam" id="PF25917">
    <property type="entry name" value="BSH_RND"/>
    <property type="match status" value="1"/>
</dbReference>
<feature type="region of interest" description="Disordered" evidence="2">
    <location>
        <begin position="1"/>
        <end position="41"/>
    </location>
</feature>
<organism evidence="5 6">
    <name type="scientific">Mesorhizobium onobrychidis</name>
    <dbReference type="NCBI Taxonomy" id="2775404"/>
    <lineage>
        <taxon>Bacteria</taxon>
        <taxon>Pseudomonadati</taxon>
        <taxon>Pseudomonadota</taxon>
        <taxon>Alphaproteobacteria</taxon>
        <taxon>Hyphomicrobiales</taxon>
        <taxon>Phyllobacteriaceae</taxon>
        <taxon>Mesorhizobium</taxon>
    </lineage>
</organism>
<evidence type="ECO:0000313" key="5">
    <source>
        <dbReference type="EMBL" id="UVC16043.1"/>
    </source>
</evidence>
<dbReference type="PANTHER" id="PTHR30386">
    <property type="entry name" value="MEMBRANE FUSION SUBUNIT OF EMRAB-TOLC MULTIDRUG EFFLUX PUMP"/>
    <property type="match status" value="1"/>
</dbReference>